<dbReference type="Proteomes" id="UP001521209">
    <property type="component" value="Unassembled WGS sequence"/>
</dbReference>
<dbReference type="CDD" id="cd02021">
    <property type="entry name" value="GntK"/>
    <property type="match status" value="1"/>
</dbReference>
<dbReference type="Pfam" id="PF06026">
    <property type="entry name" value="Rib_5-P_isom_A"/>
    <property type="match status" value="1"/>
</dbReference>
<dbReference type="HAMAP" id="MF_00170">
    <property type="entry name" value="Rib_5P_isom_A"/>
    <property type="match status" value="1"/>
</dbReference>
<evidence type="ECO:0000313" key="11">
    <source>
        <dbReference type="Proteomes" id="UP001521209"/>
    </source>
</evidence>
<feature type="binding site" evidence="9">
    <location>
        <begin position="48"/>
        <end position="51"/>
    </location>
    <ligand>
        <name>substrate</name>
    </ligand>
</feature>
<evidence type="ECO:0000256" key="9">
    <source>
        <dbReference type="HAMAP-Rule" id="MF_00170"/>
    </source>
</evidence>
<evidence type="ECO:0000313" key="10">
    <source>
        <dbReference type="EMBL" id="MCF3945824.1"/>
    </source>
</evidence>
<dbReference type="Gene3D" id="3.40.50.1360">
    <property type="match status" value="1"/>
</dbReference>
<feature type="binding site" evidence="9">
    <location>
        <begin position="116"/>
        <end position="119"/>
    </location>
    <ligand>
        <name>substrate</name>
    </ligand>
</feature>
<dbReference type="InterPro" id="IPR037171">
    <property type="entry name" value="NagB/RpiA_transferase-like"/>
</dbReference>
<accession>A0ABS9DWX1</accession>
<dbReference type="GO" id="GO:0004751">
    <property type="term" value="F:ribose-5-phosphate isomerase activity"/>
    <property type="evidence" value="ECO:0007669"/>
    <property type="project" value="UniProtKB-EC"/>
</dbReference>
<evidence type="ECO:0000256" key="3">
    <source>
        <dbReference type="ARBA" id="ARBA00022679"/>
    </source>
</evidence>
<comment type="pathway">
    <text evidence="9">Carbohydrate degradation; pentose phosphate pathway; D-ribose 5-phosphate from D-ribulose 5-phosphate (non-oxidative stage): step 1/1.</text>
</comment>
<evidence type="ECO:0000256" key="8">
    <source>
        <dbReference type="ARBA" id="ARBA00048090"/>
    </source>
</evidence>
<dbReference type="NCBIfam" id="TIGR00021">
    <property type="entry name" value="rpiA"/>
    <property type="match status" value="1"/>
</dbReference>
<dbReference type="InterPro" id="IPR027417">
    <property type="entry name" value="P-loop_NTPase"/>
</dbReference>
<dbReference type="CDD" id="cd01398">
    <property type="entry name" value="RPI_A"/>
    <property type="match status" value="1"/>
</dbReference>
<dbReference type="InterPro" id="IPR004788">
    <property type="entry name" value="Ribose5P_isomerase_type_A"/>
</dbReference>
<comment type="function">
    <text evidence="9">Catalyzes the reversible conversion of ribose-5-phosphate to ribulose 5-phosphate.</text>
</comment>
<dbReference type="Gene3D" id="3.40.50.300">
    <property type="entry name" value="P-loop containing nucleotide triphosphate hydrolases"/>
    <property type="match status" value="1"/>
</dbReference>
<comment type="similarity">
    <text evidence="2">Belongs to the gluconokinase GntK/GntV family.</text>
</comment>
<feature type="binding site" evidence="9">
    <location>
        <begin position="102"/>
        <end position="105"/>
    </location>
    <ligand>
        <name>substrate</name>
    </ligand>
</feature>
<organism evidence="10 11">
    <name type="scientific">Acidiphilium iwatense</name>
    <dbReference type="NCBI Taxonomy" id="768198"/>
    <lineage>
        <taxon>Bacteria</taxon>
        <taxon>Pseudomonadati</taxon>
        <taxon>Pseudomonadota</taxon>
        <taxon>Alphaproteobacteria</taxon>
        <taxon>Acetobacterales</taxon>
        <taxon>Acidocellaceae</taxon>
        <taxon>Acidiphilium</taxon>
    </lineage>
</organism>
<dbReference type="PANTHER" id="PTHR11934">
    <property type="entry name" value="RIBOSE-5-PHOSPHATE ISOMERASE"/>
    <property type="match status" value="1"/>
</dbReference>
<keyword evidence="3" id="KW-0808">Transferase</keyword>
<dbReference type="SMART" id="SM01134">
    <property type="entry name" value="DeoRC"/>
    <property type="match status" value="1"/>
</dbReference>
<dbReference type="SUPFAM" id="SSF75445">
    <property type="entry name" value="D-ribose-5-phosphate isomerase (RpiA), lid domain"/>
    <property type="match status" value="1"/>
</dbReference>
<feature type="binding site" evidence="9">
    <location>
        <position position="143"/>
    </location>
    <ligand>
        <name>substrate</name>
    </ligand>
</feature>
<evidence type="ECO:0000256" key="2">
    <source>
        <dbReference type="ARBA" id="ARBA00008420"/>
    </source>
</evidence>
<dbReference type="NCBIfam" id="NF001924">
    <property type="entry name" value="PRK00702.1"/>
    <property type="match status" value="1"/>
</dbReference>
<name>A0ABS9DWX1_9PROT</name>
<comment type="subunit">
    <text evidence="9">Homodimer.</text>
</comment>
<proteinExistence type="inferred from homology"/>
<dbReference type="PANTHER" id="PTHR11934:SF0">
    <property type="entry name" value="RIBOSE-5-PHOSPHATE ISOMERASE"/>
    <property type="match status" value="1"/>
</dbReference>
<keyword evidence="11" id="KW-1185">Reference proteome</keyword>
<dbReference type="SUPFAM" id="SSF100950">
    <property type="entry name" value="NagB/RpiA/CoA transferase-like"/>
    <property type="match status" value="1"/>
</dbReference>
<evidence type="ECO:0000256" key="5">
    <source>
        <dbReference type="ARBA" id="ARBA00022777"/>
    </source>
</evidence>
<protein>
    <recommendedName>
        <fullName evidence="9">Ribose-5-phosphate isomerase A</fullName>
        <ecNumber evidence="9">5.3.1.6</ecNumber>
    </recommendedName>
    <alternativeName>
        <fullName evidence="9">Phosphoriboisomerase A</fullName>
        <shortName evidence="9">PRI</shortName>
    </alternativeName>
</protein>
<comment type="catalytic activity">
    <reaction evidence="8">
        <text>D-gluconate + ATP = 6-phospho-D-gluconate + ADP + H(+)</text>
        <dbReference type="Rhea" id="RHEA:19433"/>
        <dbReference type="ChEBI" id="CHEBI:15378"/>
        <dbReference type="ChEBI" id="CHEBI:18391"/>
        <dbReference type="ChEBI" id="CHEBI:30616"/>
        <dbReference type="ChEBI" id="CHEBI:58759"/>
        <dbReference type="ChEBI" id="CHEBI:456216"/>
        <dbReference type="EC" id="2.7.1.12"/>
    </reaction>
</comment>
<comment type="similarity">
    <text evidence="9">Belongs to the ribose 5-phosphate isomerase family.</text>
</comment>
<keyword evidence="5" id="KW-0418">Kinase</keyword>
<sequence>MAGRSCRRRALGGLIEAIRMTTQDDQKRAAAREAAKLVEPGMRLGLGTGSTIAHFLDALAERVKTENIDHACVATSVTTERRAAELGIKVTALDGVLDLAVDGADEVEFGSLHLIKGLGGALLREKQIAESSHRFVVIADQGKLVSRLGERSKLPVEIVNFAVARTLARIGELGLLAEPRKQANGKAFISDNGNVIADCVLPGRIDAVALDRALKSIAGVVETGLFTAGCDCAIIGYDDGSTRCFEGDVFAKLGVSTMIATLRALRLQHLAHKPLLAVMGVSASGKSTIGAMLAGVLGVPFRDGDDLHPASNRRKMHEGKPLDDNDRMPWLHRIALELRGWRDAGSGGVIVSSLLTRCYRDFVRGGSDDVTLIHLDGDRDLLADRIANRHGHFMPAKLLDSQFATLELPGEGENAIVVKVDASPIEIVRDIVERLAARDARS</sequence>
<comment type="pathway">
    <text evidence="1">Carbohydrate acid metabolism.</text>
</comment>
<reference evidence="10 11" key="1">
    <citation type="submission" date="2022-01" db="EMBL/GenBank/DDBJ databases">
        <authorList>
            <person name="Won M."/>
            <person name="Kim S.-J."/>
            <person name="Kwon S.-W."/>
        </authorList>
    </citation>
    <scope>NUCLEOTIDE SEQUENCE [LARGE SCALE GENOMIC DNA]</scope>
    <source>
        <strain evidence="10 11">KCTC 23505</strain>
    </source>
</reference>
<evidence type="ECO:0000256" key="6">
    <source>
        <dbReference type="ARBA" id="ARBA00022840"/>
    </source>
</evidence>
<comment type="catalytic activity">
    <reaction evidence="9">
        <text>aldehydo-D-ribose 5-phosphate = D-ribulose 5-phosphate</text>
        <dbReference type="Rhea" id="RHEA:14657"/>
        <dbReference type="ChEBI" id="CHEBI:58121"/>
        <dbReference type="ChEBI" id="CHEBI:58273"/>
        <dbReference type="EC" id="5.3.1.6"/>
    </reaction>
</comment>
<dbReference type="Gene3D" id="3.30.70.260">
    <property type="match status" value="1"/>
</dbReference>
<dbReference type="NCBIfam" id="TIGR01313">
    <property type="entry name" value="therm_gnt_kin"/>
    <property type="match status" value="1"/>
</dbReference>
<evidence type="ECO:0000256" key="1">
    <source>
        <dbReference type="ARBA" id="ARBA00004761"/>
    </source>
</evidence>
<evidence type="ECO:0000256" key="7">
    <source>
        <dbReference type="ARBA" id="ARBA00023235"/>
    </source>
</evidence>
<dbReference type="InterPro" id="IPR020672">
    <property type="entry name" value="Ribose5P_isomerase_typA_subgr"/>
</dbReference>
<dbReference type="EC" id="5.3.1.6" evidence="9"/>
<evidence type="ECO:0000256" key="4">
    <source>
        <dbReference type="ARBA" id="ARBA00022741"/>
    </source>
</evidence>
<feature type="active site" description="Proton acceptor" evidence="9">
    <location>
        <position position="125"/>
    </location>
</feature>
<dbReference type="InterPro" id="IPR006001">
    <property type="entry name" value="Therm_gnt_kin"/>
</dbReference>
<keyword evidence="4" id="KW-0547">Nucleotide-binding</keyword>
<dbReference type="SUPFAM" id="SSF52540">
    <property type="entry name" value="P-loop containing nucleoside triphosphate hydrolases"/>
    <property type="match status" value="1"/>
</dbReference>
<gene>
    <name evidence="9 10" type="primary">rpiA</name>
    <name evidence="10" type="ORF">L2A60_03885</name>
</gene>
<dbReference type="EMBL" id="JAKGBZ010000005">
    <property type="protein sequence ID" value="MCF3945824.1"/>
    <property type="molecule type" value="Genomic_DNA"/>
</dbReference>
<keyword evidence="7 9" id="KW-0413">Isomerase</keyword>
<comment type="caution">
    <text evidence="10">The sequence shown here is derived from an EMBL/GenBank/DDBJ whole genome shotgun (WGS) entry which is preliminary data.</text>
</comment>
<keyword evidence="6" id="KW-0067">ATP-binding</keyword>